<dbReference type="PANTHER" id="PTHR30483:SF37">
    <property type="entry name" value="ABC TRANSPORTER SUBSTRATE-BINDING PROTEIN"/>
    <property type="match status" value="1"/>
</dbReference>
<dbReference type="EMBL" id="CP026309">
    <property type="protein sequence ID" value="AUV80885.1"/>
    <property type="molecule type" value="Genomic_DNA"/>
</dbReference>
<dbReference type="KEGG" id="srub:C2R22_03765"/>
<proteinExistence type="predicted"/>
<reference evidence="4 5" key="1">
    <citation type="submission" date="2018-01" db="EMBL/GenBank/DDBJ databases">
        <title>Complete genome sequence of Salinigranum rubrum GX10T, an extremely halophilic archaeon isolated from a marine solar saltern.</title>
        <authorList>
            <person name="Han S."/>
        </authorList>
    </citation>
    <scope>NUCLEOTIDE SEQUENCE [LARGE SCALE GENOMIC DNA]</scope>
    <source>
        <strain evidence="4 5">GX10</strain>
    </source>
</reference>
<dbReference type="SUPFAM" id="SSF53822">
    <property type="entry name" value="Periplasmic binding protein-like I"/>
    <property type="match status" value="1"/>
</dbReference>
<keyword evidence="1" id="KW-0732">Signal</keyword>
<dbReference type="CDD" id="cd06338">
    <property type="entry name" value="PBP1_ABC_ligand_binding-like"/>
    <property type="match status" value="1"/>
</dbReference>
<accession>A0A2I8VG35</accession>
<gene>
    <name evidence="4" type="ORF">C2R22_03765</name>
</gene>
<feature type="region of interest" description="Disordered" evidence="2">
    <location>
        <begin position="446"/>
        <end position="467"/>
    </location>
</feature>
<feature type="domain" description="Leucine-binding protein" evidence="3">
    <location>
        <begin position="83"/>
        <end position="421"/>
    </location>
</feature>
<dbReference type="InterPro" id="IPR028081">
    <property type="entry name" value="Leu-bd"/>
</dbReference>
<dbReference type="NCBIfam" id="TIGR01409">
    <property type="entry name" value="TAT_signal_seq"/>
    <property type="match status" value="1"/>
</dbReference>
<evidence type="ECO:0000259" key="3">
    <source>
        <dbReference type="Pfam" id="PF13458"/>
    </source>
</evidence>
<evidence type="ECO:0000256" key="1">
    <source>
        <dbReference type="ARBA" id="ARBA00022729"/>
    </source>
</evidence>
<evidence type="ECO:0000256" key="2">
    <source>
        <dbReference type="SAM" id="MobiDB-lite"/>
    </source>
</evidence>
<dbReference type="Gene3D" id="3.40.50.2300">
    <property type="match status" value="2"/>
</dbReference>
<dbReference type="PANTHER" id="PTHR30483">
    <property type="entry name" value="LEUCINE-SPECIFIC-BINDING PROTEIN"/>
    <property type="match status" value="1"/>
</dbReference>
<evidence type="ECO:0000313" key="4">
    <source>
        <dbReference type="EMBL" id="AUV80885.1"/>
    </source>
</evidence>
<dbReference type="Proteomes" id="UP000236584">
    <property type="component" value="Chromosome"/>
</dbReference>
<protein>
    <submittedName>
        <fullName evidence="4">Branched-chain amino acid ABC substrate-binding protein</fullName>
    </submittedName>
</protein>
<evidence type="ECO:0000313" key="5">
    <source>
        <dbReference type="Proteomes" id="UP000236584"/>
    </source>
</evidence>
<dbReference type="AlphaFoldDB" id="A0A2I8VG35"/>
<dbReference type="InterPro" id="IPR006311">
    <property type="entry name" value="TAT_signal"/>
</dbReference>
<sequence length="467" mass="48374">MWSIYQLHCMSDDHTNKSRRRFLKTAGAGAIAVGFAGCSGGGGSSGSGSPSESGGGGSSGGTSTDTESGGSTGSTGGGRDRFKLGAVTSLSGDLRFGGGVTKRGYDLWADTVNQNGGIEVGGESYDVEIVYADAQSKPSSGADAASRMISSENVDAVLGPYSSNVTLAVCPIMEQNSMPHITGSAESPQIWQQGFEYSFGTIPTVSIIASETGEALLNLDPNAESVYITGVNEPFSKSTAEAMRTAAENAGVEVLDFQLFPRGADYANVVSQAKSAGPDLHLHGGHIGSHVNLINAAEQFDYSPNGFMMHYGVNTGSYKDGAGAGAAHTFGATVWLPSADRSGGVLFDSPSAYADAAQAAYGSAPDYTQAGSTAAGIVFQEAFKELGSAPPLSQDDKDELISVLEGIEVNTFYGDVRFETEGEYYHNNINTTSLLIQLAEDGSPNIVGPEDQAVGEATYPIPSWSER</sequence>
<dbReference type="InterPro" id="IPR051010">
    <property type="entry name" value="BCAA_transport"/>
</dbReference>
<dbReference type="InterPro" id="IPR019546">
    <property type="entry name" value="TAT_signal_bac_arc"/>
</dbReference>
<keyword evidence="5" id="KW-1185">Reference proteome</keyword>
<organism evidence="4 5">
    <name type="scientific">Salinigranum rubrum</name>
    <dbReference type="NCBI Taxonomy" id="755307"/>
    <lineage>
        <taxon>Archaea</taxon>
        <taxon>Methanobacteriati</taxon>
        <taxon>Methanobacteriota</taxon>
        <taxon>Stenosarchaea group</taxon>
        <taxon>Halobacteria</taxon>
        <taxon>Halobacteriales</taxon>
        <taxon>Haloferacaceae</taxon>
        <taxon>Salinigranum</taxon>
    </lineage>
</organism>
<feature type="region of interest" description="Disordered" evidence="2">
    <location>
        <begin position="41"/>
        <end position="82"/>
    </location>
</feature>
<dbReference type="PROSITE" id="PS51318">
    <property type="entry name" value="TAT"/>
    <property type="match status" value="1"/>
</dbReference>
<dbReference type="Pfam" id="PF13458">
    <property type="entry name" value="Peripla_BP_6"/>
    <property type="match status" value="1"/>
</dbReference>
<name>A0A2I8VG35_9EURY</name>
<dbReference type="InterPro" id="IPR028082">
    <property type="entry name" value="Peripla_BP_I"/>
</dbReference>